<dbReference type="InterPro" id="IPR053905">
    <property type="entry name" value="EF-G-like_DII"/>
</dbReference>
<gene>
    <name evidence="6" type="ORF">HNQ40_000827</name>
</gene>
<dbReference type="CDD" id="cd01434">
    <property type="entry name" value="EFG_mtEFG1_IV"/>
    <property type="match status" value="1"/>
</dbReference>
<dbReference type="InterPro" id="IPR035649">
    <property type="entry name" value="EFG_V"/>
</dbReference>
<dbReference type="Gene3D" id="3.30.70.240">
    <property type="match status" value="1"/>
</dbReference>
<protein>
    <recommendedName>
        <fullName evidence="1">Elongation factor G</fullName>
    </recommendedName>
</protein>
<dbReference type="CDD" id="cd04170">
    <property type="entry name" value="EF-G_bact"/>
    <property type="match status" value="1"/>
</dbReference>
<dbReference type="RefSeq" id="WP_184676622.1">
    <property type="nucleotide sequence ID" value="NZ_JACHGY010000001.1"/>
</dbReference>
<dbReference type="Gene3D" id="2.40.30.10">
    <property type="entry name" value="Translation factors"/>
    <property type="match status" value="1"/>
</dbReference>
<keyword evidence="3 6" id="KW-0648">Protein biosynthesis</keyword>
<organism evidence="6 7">
    <name type="scientific">Algisphaera agarilytica</name>
    <dbReference type="NCBI Taxonomy" id="1385975"/>
    <lineage>
        <taxon>Bacteria</taxon>
        <taxon>Pseudomonadati</taxon>
        <taxon>Planctomycetota</taxon>
        <taxon>Phycisphaerae</taxon>
        <taxon>Phycisphaerales</taxon>
        <taxon>Phycisphaeraceae</taxon>
        <taxon>Algisphaera</taxon>
    </lineage>
</organism>
<evidence type="ECO:0000256" key="4">
    <source>
        <dbReference type="ARBA" id="ARBA00023134"/>
    </source>
</evidence>
<dbReference type="InterPro" id="IPR000795">
    <property type="entry name" value="T_Tr_GTP-bd_dom"/>
</dbReference>
<dbReference type="PANTHER" id="PTHR43261:SF6">
    <property type="entry name" value="ELONGATION FACTOR G-LIKE PROTEIN"/>
    <property type="match status" value="1"/>
</dbReference>
<keyword evidence="4" id="KW-0342">GTP-binding</keyword>
<dbReference type="InterPro" id="IPR009000">
    <property type="entry name" value="Transl_B-barrel_sf"/>
</dbReference>
<dbReference type="Pfam" id="PF00009">
    <property type="entry name" value="GTP_EFTU"/>
    <property type="match status" value="1"/>
</dbReference>
<dbReference type="PANTHER" id="PTHR43261">
    <property type="entry name" value="TRANSLATION ELONGATION FACTOR G-RELATED"/>
    <property type="match status" value="1"/>
</dbReference>
<dbReference type="CDD" id="cd16262">
    <property type="entry name" value="EFG_III"/>
    <property type="match status" value="1"/>
</dbReference>
<evidence type="ECO:0000313" key="6">
    <source>
        <dbReference type="EMBL" id="MBB6429021.1"/>
    </source>
</evidence>
<dbReference type="SUPFAM" id="SSF54980">
    <property type="entry name" value="EF-G C-terminal domain-like"/>
    <property type="match status" value="2"/>
</dbReference>
<dbReference type="Gene3D" id="3.40.50.300">
    <property type="entry name" value="P-loop containing nucleotide triphosphate hydrolases"/>
    <property type="match status" value="1"/>
</dbReference>
<accession>A0A7X0H6J1</accession>
<dbReference type="InterPro" id="IPR047872">
    <property type="entry name" value="EFG_IV"/>
</dbReference>
<dbReference type="InterPro" id="IPR035647">
    <property type="entry name" value="EFG_III/V"/>
</dbReference>
<dbReference type="GO" id="GO:0003746">
    <property type="term" value="F:translation elongation factor activity"/>
    <property type="evidence" value="ECO:0007669"/>
    <property type="project" value="UniProtKB-KW"/>
</dbReference>
<dbReference type="Proteomes" id="UP000541810">
    <property type="component" value="Unassembled WGS sequence"/>
</dbReference>
<dbReference type="SMART" id="SM00889">
    <property type="entry name" value="EFG_IV"/>
    <property type="match status" value="1"/>
</dbReference>
<dbReference type="SUPFAM" id="SSF50447">
    <property type="entry name" value="Translation proteins"/>
    <property type="match status" value="1"/>
</dbReference>
<keyword evidence="3 6" id="KW-0251">Elongation factor</keyword>
<dbReference type="Pfam" id="PF14492">
    <property type="entry name" value="EFG_III"/>
    <property type="match status" value="1"/>
</dbReference>
<dbReference type="InterPro" id="IPR020568">
    <property type="entry name" value="Ribosomal_Su5_D2-typ_SF"/>
</dbReference>
<dbReference type="Gene3D" id="3.30.230.10">
    <property type="match status" value="1"/>
</dbReference>
<name>A0A7X0H6J1_9BACT</name>
<reference evidence="6 7" key="1">
    <citation type="submission" date="2020-08" db="EMBL/GenBank/DDBJ databases">
        <title>Genomic Encyclopedia of Type Strains, Phase IV (KMG-IV): sequencing the most valuable type-strain genomes for metagenomic binning, comparative biology and taxonomic classification.</title>
        <authorList>
            <person name="Goeker M."/>
        </authorList>
    </citation>
    <scope>NUCLEOTIDE SEQUENCE [LARGE SCALE GENOMIC DNA]</scope>
    <source>
        <strain evidence="6 7">DSM 103725</strain>
    </source>
</reference>
<dbReference type="GO" id="GO:0005525">
    <property type="term" value="F:GTP binding"/>
    <property type="evidence" value="ECO:0007669"/>
    <property type="project" value="UniProtKB-KW"/>
</dbReference>
<evidence type="ECO:0000256" key="3">
    <source>
        <dbReference type="ARBA" id="ARBA00022768"/>
    </source>
</evidence>
<dbReference type="EMBL" id="JACHGY010000001">
    <property type="protein sequence ID" value="MBB6429021.1"/>
    <property type="molecule type" value="Genomic_DNA"/>
</dbReference>
<dbReference type="InterPro" id="IPR014721">
    <property type="entry name" value="Ribsml_uS5_D2-typ_fold_subgr"/>
</dbReference>
<sequence>MPVATHSTPDLRNLAFVGHSGAGKTTLVETLLQKAGVVNQPGSIDRKDTLSDFTDEEHHHGHSLFASVLHADYRGKHLNLLDAPGAPDFIGQTVSILPAVETVAVVINAQSGIQPVTRQLMQRAADQNLCRMIVVNKIDAEAQGVDLNALLGDIQKTFGKACLPLNLPAEGGASVLDCFQNAEGDSDLGPVSDFHTAIIEQVVEVDDALMDLYLEQGDVVTPEQLHAPFEQALREGHLVPICFTSATNGAGVNELLDMIVGLAPNPTEGNPRPFVRGRVGEVDLDPDQEIHPIPDAEEHVLAHVFNVRIDPFVGKLAALRVHQGTLTPQTQLFIDDPNTGESKKPIKAGHLFKLQGKEHVECDQAVPGDIVALAKVDELHFDAVLHDSHDEDNLHLRPLDMPEPMAGLAILPKKRGDEQKIADALTKLQEEDPTFRVTRDPVTHETVIHGLGDLHLRILLEKLHNQHHVDVDTQTPKVAYRETIQGSAKGHHRHKKQTGGAGQFGEVHLEVVPTPRGEGFVFEDKTFGGSIPKPLIPAIEKGVRQAMGTGALAGYPLQDLKVSVTDGKYHAVDSKEIAFVTAGKRAFLDAVLKAKPTLLEPMVELEITAPNAHLGDITSDLSGKRGRVVSTDFLSNDQALITAVVPLAEVGLYPSQLKSMTGGLGSYTLKSAGHEPVPSHLREQLARDFKPDLHDD</sequence>
<proteinExistence type="predicted"/>
<feature type="domain" description="Tr-type G" evidence="5">
    <location>
        <begin position="9"/>
        <end position="267"/>
    </location>
</feature>
<dbReference type="SUPFAM" id="SSF54211">
    <property type="entry name" value="Ribosomal protein S5 domain 2-like"/>
    <property type="match status" value="1"/>
</dbReference>
<dbReference type="Gene3D" id="3.30.70.870">
    <property type="entry name" value="Elongation Factor G (Translational Gtpase), domain 3"/>
    <property type="match status" value="1"/>
</dbReference>
<evidence type="ECO:0000313" key="7">
    <source>
        <dbReference type="Proteomes" id="UP000541810"/>
    </source>
</evidence>
<dbReference type="InterPro" id="IPR000640">
    <property type="entry name" value="EFG_V-like"/>
</dbReference>
<dbReference type="InterPro" id="IPR009022">
    <property type="entry name" value="EFG_III"/>
</dbReference>
<dbReference type="AlphaFoldDB" id="A0A7X0H6J1"/>
<dbReference type="Pfam" id="PF22042">
    <property type="entry name" value="EF-G_D2"/>
    <property type="match status" value="1"/>
</dbReference>
<dbReference type="SMART" id="SM00838">
    <property type="entry name" value="EFG_C"/>
    <property type="match status" value="1"/>
</dbReference>
<comment type="caution">
    <text evidence="6">The sequence shown here is derived from an EMBL/GenBank/DDBJ whole genome shotgun (WGS) entry which is preliminary data.</text>
</comment>
<dbReference type="NCBIfam" id="TIGR00231">
    <property type="entry name" value="small_GTP"/>
    <property type="match status" value="1"/>
</dbReference>
<dbReference type="InterPro" id="IPR005517">
    <property type="entry name" value="Transl_elong_EFG/EF2_IV"/>
</dbReference>
<dbReference type="InterPro" id="IPR041095">
    <property type="entry name" value="EFG_II"/>
</dbReference>
<dbReference type="Pfam" id="PF00679">
    <property type="entry name" value="EFG_C"/>
    <property type="match status" value="1"/>
</dbReference>
<dbReference type="InterPro" id="IPR027417">
    <property type="entry name" value="P-loop_NTPase"/>
</dbReference>
<evidence type="ECO:0000259" key="5">
    <source>
        <dbReference type="PROSITE" id="PS51722"/>
    </source>
</evidence>
<dbReference type="InterPro" id="IPR005225">
    <property type="entry name" value="Small_GTP-bd"/>
</dbReference>
<dbReference type="Pfam" id="PF03764">
    <property type="entry name" value="EFG_IV"/>
    <property type="match status" value="1"/>
</dbReference>
<dbReference type="CDD" id="cd03713">
    <property type="entry name" value="EFG_mtEFG_C"/>
    <property type="match status" value="1"/>
</dbReference>
<dbReference type="PROSITE" id="PS51722">
    <property type="entry name" value="G_TR_2"/>
    <property type="match status" value="1"/>
</dbReference>
<evidence type="ECO:0000256" key="1">
    <source>
        <dbReference type="ARBA" id="ARBA00017872"/>
    </source>
</evidence>
<dbReference type="GO" id="GO:0003924">
    <property type="term" value="F:GTPase activity"/>
    <property type="evidence" value="ECO:0007669"/>
    <property type="project" value="InterPro"/>
</dbReference>
<evidence type="ECO:0000256" key="2">
    <source>
        <dbReference type="ARBA" id="ARBA00022741"/>
    </source>
</evidence>
<dbReference type="SUPFAM" id="SSF52540">
    <property type="entry name" value="P-loop containing nucleoside triphosphate hydrolases"/>
    <property type="match status" value="1"/>
</dbReference>
<keyword evidence="7" id="KW-1185">Reference proteome</keyword>
<dbReference type="NCBIfam" id="NF009381">
    <property type="entry name" value="PRK12740.1-5"/>
    <property type="match status" value="1"/>
</dbReference>
<dbReference type="NCBIfam" id="NF009891">
    <property type="entry name" value="PRK13351.1-1"/>
    <property type="match status" value="1"/>
</dbReference>
<keyword evidence="2" id="KW-0547">Nucleotide-binding</keyword>
<dbReference type="GO" id="GO:0032790">
    <property type="term" value="P:ribosome disassembly"/>
    <property type="evidence" value="ECO:0007669"/>
    <property type="project" value="TreeGrafter"/>
</dbReference>